<proteinExistence type="predicted"/>
<evidence type="ECO:0000313" key="3">
    <source>
        <dbReference type="Proteomes" id="UP000536179"/>
    </source>
</evidence>
<dbReference type="PROSITE" id="PS50297">
    <property type="entry name" value="ANK_REP_REGION"/>
    <property type="match status" value="3"/>
</dbReference>
<reference evidence="2 3" key="1">
    <citation type="submission" date="2020-08" db="EMBL/GenBank/DDBJ databases">
        <title>Genomic Encyclopedia of Type Strains, Phase III (KMG-III): the genomes of soil and plant-associated and newly described type strains.</title>
        <authorList>
            <person name="Whitman W."/>
        </authorList>
    </citation>
    <scope>NUCLEOTIDE SEQUENCE [LARGE SCALE GENOMIC DNA]</scope>
    <source>
        <strain evidence="2 3">CECT 8075</strain>
    </source>
</reference>
<comment type="caution">
    <text evidence="2">The sequence shown here is derived from an EMBL/GenBank/DDBJ whole genome shotgun (WGS) entry which is preliminary data.</text>
</comment>
<dbReference type="InterPro" id="IPR002110">
    <property type="entry name" value="Ankyrin_rpt"/>
</dbReference>
<name>A0A7W5H9U5_9BACT</name>
<accession>A0A7W5H9U5</accession>
<dbReference type="Gene3D" id="1.25.40.20">
    <property type="entry name" value="Ankyrin repeat-containing domain"/>
    <property type="match status" value="1"/>
</dbReference>
<dbReference type="Pfam" id="PF13637">
    <property type="entry name" value="Ank_4"/>
    <property type="match status" value="1"/>
</dbReference>
<dbReference type="RefSeq" id="WP_184309894.1">
    <property type="nucleotide sequence ID" value="NZ_JACHXU010000041.1"/>
</dbReference>
<gene>
    <name evidence="2" type="ORF">FHS27_006367</name>
</gene>
<feature type="repeat" description="ANK" evidence="1">
    <location>
        <begin position="44"/>
        <end position="76"/>
    </location>
</feature>
<dbReference type="InterPro" id="IPR036770">
    <property type="entry name" value="Ankyrin_rpt-contain_sf"/>
</dbReference>
<dbReference type="PANTHER" id="PTHR46224">
    <property type="entry name" value="ANKYRIN REPEAT FAMILY PROTEIN"/>
    <property type="match status" value="1"/>
</dbReference>
<dbReference type="PRINTS" id="PR01415">
    <property type="entry name" value="ANKYRIN"/>
</dbReference>
<feature type="repeat" description="ANK" evidence="1">
    <location>
        <begin position="77"/>
        <end position="107"/>
    </location>
</feature>
<dbReference type="PANTHER" id="PTHR46224:SF64">
    <property type="entry name" value="IQ MOTIF AND ANKYRIN REPEAT DOMAIN-CONTAINING PROTEIN 1"/>
    <property type="match status" value="1"/>
</dbReference>
<keyword evidence="3" id="KW-1185">Reference proteome</keyword>
<dbReference type="SUPFAM" id="SSF48403">
    <property type="entry name" value="Ankyrin repeat"/>
    <property type="match status" value="1"/>
</dbReference>
<evidence type="ECO:0000256" key="1">
    <source>
        <dbReference type="PROSITE-ProRule" id="PRU00023"/>
    </source>
</evidence>
<dbReference type="PROSITE" id="PS50088">
    <property type="entry name" value="ANK_REPEAT"/>
    <property type="match status" value="3"/>
</dbReference>
<organism evidence="2 3">
    <name type="scientific">Aporhodopirellula rubra</name>
    <dbReference type="NCBI Taxonomy" id="980271"/>
    <lineage>
        <taxon>Bacteria</taxon>
        <taxon>Pseudomonadati</taxon>
        <taxon>Planctomycetota</taxon>
        <taxon>Planctomycetia</taxon>
        <taxon>Pirellulales</taxon>
        <taxon>Pirellulaceae</taxon>
        <taxon>Aporhodopirellula</taxon>
    </lineage>
</organism>
<dbReference type="Pfam" id="PF12796">
    <property type="entry name" value="Ank_2"/>
    <property type="match status" value="1"/>
</dbReference>
<dbReference type="EMBL" id="JACHXU010000041">
    <property type="protein sequence ID" value="MBB3210520.1"/>
    <property type="molecule type" value="Genomic_DNA"/>
</dbReference>
<protein>
    <submittedName>
        <fullName evidence="2">Ankyrin repeat protein</fullName>
    </submittedName>
</protein>
<dbReference type="InterPro" id="IPR051616">
    <property type="entry name" value="Cul2-RING_E3_ligase_SR"/>
</dbReference>
<dbReference type="SMART" id="SM00248">
    <property type="entry name" value="ANK"/>
    <property type="match status" value="5"/>
</dbReference>
<evidence type="ECO:0000313" key="2">
    <source>
        <dbReference type="EMBL" id="MBB3210520.1"/>
    </source>
</evidence>
<dbReference type="Proteomes" id="UP000536179">
    <property type="component" value="Unassembled WGS sequence"/>
</dbReference>
<sequence length="207" mass="21832">MAKFHGISARSRVDALQYGVANAKNAAIKKIIDDGVDVDGLGPDGQTALHVAARLGRHKAAEILVAANATIDSHDKNGYTPLMTACHNGGNNGSRVAMLLLDSGASVKYCLPQGDINALSCALRRGTAELIEALLDAGSPINGPRGCSLTPLMIAARESNVDALQMLVDRGANLNRKCKLPWANGATAEGLAQMERRTKSIKFFRSL</sequence>
<keyword evidence="1" id="KW-0040">ANK repeat</keyword>
<dbReference type="AlphaFoldDB" id="A0A7W5H9U5"/>
<feature type="repeat" description="ANK" evidence="1">
    <location>
        <begin position="147"/>
        <end position="179"/>
    </location>
</feature>